<feature type="domain" description="Peptidase M13 C-terminal" evidence="1">
    <location>
        <begin position="74"/>
        <end position="160"/>
    </location>
</feature>
<dbReference type="VEuPathDB" id="VectorBase:HLOH_064755"/>
<evidence type="ECO:0000313" key="2">
    <source>
        <dbReference type="EMBL" id="KAH9367134.1"/>
    </source>
</evidence>
<dbReference type="InterPro" id="IPR000718">
    <property type="entry name" value="Peptidase_M13"/>
</dbReference>
<comment type="caution">
    <text evidence="2">The sequence shown here is derived from an EMBL/GenBank/DDBJ whole genome shotgun (WGS) entry which is preliminary data.</text>
</comment>
<accession>A0A9J6FLR2</accession>
<dbReference type="EMBL" id="JABSTR010000004">
    <property type="protein sequence ID" value="KAH9367134.1"/>
    <property type="molecule type" value="Genomic_DNA"/>
</dbReference>
<dbReference type="SUPFAM" id="SSF55486">
    <property type="entry name" value="Metalloproteases ('zincins'), catalytic domain"/>
    <property type="match status" value="1"/>
</dbReference>
<sequence>MPSEASAEKAEHAIADNLRNFPRVDPLKVKEHSLKHYLQSPDVGQLPWSPKCASNESSQSVDDPFSDSLLLPLDVLAMRASFDAFLANREDERLEGFEAYTAEQMFFIASCYMSCQGSDLSWAMTSKHQCDAPLQNLNEFAMAFSCDPGSPMNPVEKCSIV</sequence>
<proteinExistence type="predicted"/>
<reference evidence="2 3" key="1">
    <citation type="journal article" date="2020" name="Cell">
        <title>Large-Scale Comparative Analyses of Tick Genomes Elucidate Their Genetic Diversity and Vector Capacities.</title>
        <authorList>
            <consortium name="Tick Genome and Microbiome Consortium (TIGMIC)"/>
            <person name="Jia N."/>
            <person name="Wang J."/>
            <person name="Shi W."/>
            <person name="Du L."/>
            <person name="Sun Y."/>
            <person name="Zhan W."/>
            <person name="Jiang J.F."/>
            <person name="Wang Q."/>
            <person name="Zhang B."/>
            <person name="Ji P."/>
            <person name="Bell-Sakyi L."/>
            <person name="Cui X.M."/>
            <person name="Yuan T.T."/>
            <person name="Jiang B.G."/>
            <person name="Yang W.F."/>
            <person name="Lam T.T."/>
            <person name="Chang Q.C."/>
            <person name="Ding S.J."/>
            <person name="Wang X.J."/>
            <person name="Zhu J.G."/>
            <person name="Ruan X.D."/>
            <person name="Zhao L."/>
            <person name="Wei J.T."/>
            <person name="Ye R.Z."/>
            <person name="Que T.C."/>
            <person name="Du C.H."/>
            <person name="Zhou Y.H."/>
            <person name="Cheng J.X."/>
            <person name="Dai P.F."/>
            <person name="Guo W.B."/>
            <person name="Han X.H."/>
            <person name="Huang E.J."/>
            <person name="Li L.F."/>
            <person name="Wei W."/>
            <person name="Gao Y.C."/>
            <person name="Liu J.Z."/>
            <person name="Shao H.Z."/>
            <person name="Wang X."/>
            <person name="Wang C.C."/>
            <person name="Yang T.C."/>
            <person name="Huo Q.B."/>
            <person name="Li W."/>
            <person name="Chen H.Y."/>
            <person name="Chen S.E."/>
            <person name="Zhou L.G."/>
            <person name="Ni X.B."/>
            <person name="Tian J.H."/>
            <person name="Sheng Y."/>
            <person name="Liu T."/>
            <person name="Pan Y.S."/>
            <person name="Xia L.Y."/>
            <person name="Li J."/>
            <person name="Zhao F."/>
            <person name="Cao W.C."/>
        </authorList>
    </citation>
    <scope>NUCLEOTIDE SEQUENCE [LARGE SCALE GENOMIC DNA]</scope>
    <source>
        <strain evidence="2">HaeL-2018</strain>
    </source>
</reference>
<dbReference type="PROSITE" id="PS51885">
    <property type="entry name" value="NEPRILYSIN"/>
    <property type="match status" value="1"/>
</dbReference>
<dbReference type="OrthoDB" id="6475849at2759"/>
<organism evidence="2 3">
    <name type="scientific">Haemaphysalis longicornis</name>
    <name type="common">Bush tick</name>
    <dbReference type="NCBI Taxonomy" id="44386"/>
    <lineage>
        <taxon>Eukaryota</taxon>
        <taxon>Metazoa</taxon>
        <taxon>Ecdysozoa</taxon>
        <taxon>Arthropoda</taxon>
        <taxon>Chelicerata</taxon>
        <taxon>Arachnida</taxon>
        <taxon>Acari</taxon>
        <taxon>Parasitiformes</taxon>
        <taxon>Ixodida</taxon>
        <taxon>Ixodoidea</taxon>
        <taxon>Ixodidae</taxon>
        <taxon>Haemaphysalinae</taxon>
        <taxon>Haemaphysalis</taxon>
    </lineage>
</organism>
<evidence type="ECO:0000313" key="3">
    <source>
        <dbReference type="Proteomes" id="UP000821853"/>
    </source>
</evidence>
<dbReference type="Gene3D" id="3.40.390.10">
    <property type="entry name" value="Collagenase (Catalytic Domain)"/>
    <property type="match status" value="1"/>
</dbReference>
<dbReference type="GO" id="GO:0016485">
    <property type="term" value="P:protein processing"/>
    <property type="evidence" value="ECO:0007669"/>
    <property type="project" value="TreeGrafter"/>
</dbReference>
<dbReference type="GO" id="GO:0005886">
    <property type="term" value="C:plasma membrane"/>
    <property type="evidence" value="ECO:0007669"/>
    <property type="project" value="TreeGrafter"/>
</dbReference>
<dbReference type="Pfam" id="PF01431">
    <property type="entry name" value="Peptidase_M13"/>
    <property type="match status" value="1"/>
</dbReference>
<name>A0A9J6FLR2_HAELO</name>
<dbReference type="AlphaFoldDB" id="A0A9J6FLR2"/>
<dbReference type="Proteomes" id="UP000821853">
    <property type="component" value="Chromosome 2"/>
</dbReference>
<dbReference type="InterPro" id="IPR024079">
    <property type="entry name" value="MetalloPept_cat_dom_sf"/>
</dbReference>
<dbReference type="InterPro" id="IPR018497">
    <property type="entry name" value="Peptidase_M13_C"/>
</dbReference>
<gene>
    <name evidence="2" type="ORF">HPB48_010992</name>
</gene>
<dbReference type="PANTHER" id="PTHR11733:SF241">
    <property type="entry name" value="GH26575P-RELATED"/>
    <property type="match status" value="1"/>
</dbReference>
<dbReference type="GO" id="GO:0004222">
    <property type="term" value="F:metalloendopeptidase activity"/>
    <property type="evidence" value="ECO:0007669"/>
    <property type="project" value="InterPro"/>
</dbReference>
<keyword evidence="3" id="KW-1185">Reference proteome</keyword>
<protein>
    <recommendedName>
        <fullName evidence="1">Peptidase M13 C-terminal domain-containing protein</fullName>
    </recommendedName>
</protein>
<evidence type="ECO:0000259" key="1">
    <source>
        <dbReference type="Pfam" id="PF01431"/>
    </source>
</evidence>
<dbReference type="PANTHER" id="PTHR11733">
    <property type="entry name" value="ZINC METALLOPROTEASE FAMILY M13 NEPRILYSIN-RELATED"/>
    <property type="match status" value="1"/>
</dbReference>